<feature type="transmembrane region" description="Helical" evidence="1">
    <location>
        <begin position="40"/>
        <end position="59"/>
    </location>
</feature>
<evidence type="ECO:0000313" key="2">
    <source>
        <dbReference type="EMBL" id="CZF85941.1"/>
    </source>
</evidence>
<proteinExistence type="predicted"/>
<organism evidence="2 3">
    <name type="scientific">Grimontia marina</name>
    <dbReference type="NCBI Taxonomy" id="646534"/>
    <lineage>
        <taxon>Bacteria</taxon>
        <taxon>Pseudomonadati</taxon>
        <taxon>Pseudomonadota</taxon>
        <taxon>Gammaproteobacteria</taxon>
        <taxon>Vibrionales</taxon>
        <taxon>Vibrionaceae</taxon>
        <taxon>Grimontia</taxon>
    </lineage>
</organism>
<keyword evidence="3" id="KW-1185">Reference proteome</keyword>
<gene>
    <name evidence="2" type="ORF">GMA8713_03974</name>
</gene>
<name>A0A128FI47_9GAMM</name>
<reference evidence="3" key="1">
    <citation type="submission" date="2016-02" db="EMBL/GenBank/DDBJ databases">
        <authorList>
            <person name="Rodrigo-Torres Lidia"/>
            <person name="Arahal R.David."/>
        </authorList>
    </citation>
    <scope>NUCLEOTIDE SEQUENCE [LARGE SCALE GENOMIC DNA]</scope>
    <source>
        <strain evidence="3">CECT 8713</strain>
    </source>
</reference>
<keyword evidence="1" id="KW-0472">Membrane</keyword>
<evidence type="ECO:0000256" key="1">
    <source>
        <dbReference type="SAM" id="Phobius"/>
    </source>
</evidence>
<keyword evidence="1" id="KW-0812">Transmembrane</keyword>
<evidence type="ECO:0000313" key="3">
    <source>
        <dbReference type="Proteomes" id="UP000073601"/>
    </source>
</evidence>
<dbReference type="AlphaFoldDB" id="A0A128FI47"/>
<dbReference type="Proteomes" id="UP000073601">
    <property type="component" value="Unassembled WGS sequence"/>
</dbReference>
<dbReference type="EMBL" id="FIZY01000047">
    <property type="protein sequence ID" value="CZF85941.1"/>
    <property type="molecule type" value="Genomic_DNA"/>
</dbReference>
<feature type="transmembrane region" description="Helical" evidence="1">
    <location>
        <begin position="71"/>
        <end position="95"/>
    </location>
</feature>
<accession>A0A128FI47</accession>
<protein>
    <submittedName>
        <fullName evidence="2">Uncharacterized protein</fullName>
    </submittedName>
</protein>
<keyword evidence="1" id="KW-1133">Transmembrane helix</keyword>
<sequence>MSKTHIRLLITAVVFVAFTLTSTAYYMTYIHDVGGTYWSLGVFGLPVVLFAVWCIDFYLKRLRFFHNRYWQLAVIDCVLAVAFYYPGFVLTWWVILALGIA</sequence>
<dbReference type="RefSeq" id="WP_062713440.1">
    <property type="nucleotide sequence ID" value="NZ_CAWRCI010000047.1"/>
</dbReference>